<evidence type="ECO:0000313" key="1">
    <source>
        <dbReference type="EMBL" id="ODN75815.1"/>
    </source>
</evidence>
<name>A0A1E3HI59_9TREE</name>
<protein>
    <submittedName>
        <fullName evidence="1">Uncharacterized protein</fullName>
    </submittedName>
</protein>
<dbReference type="EMBL" id="AWGJ01000009">
    <property type="protein sequence ID" value="ODN75815.1"/>
    <property type="molecule type" value="Genomic_DNA"/>
</dbReference>
<dbReference type="Proteomes" id="UP000094065">
    <property type="component" value="Unassembled WGS sequence"/>
</dbReference>
<accession>A0A1E3HI59</accession>
<keyword evidence="2" id="KW-1185">Reference proteome</keyword>
<sequence length="138" mass="15991">MAFLSNYLDFLLSKALRPEEGVHPDTDPRLSHGDIFILAARADKHDLAKTAIERIPYYFDRSFVTEYSDLRPLFTHWWHPEGNDHPVFPAFPPKAFAATPRKYMWALMQVGSAQINHSVRGKRFRRLLGDHQSRCAEP</sequence>
<reference evidence="1 2" key="1">
    <citation type="submission" date="2016-06" db="EMBL/GenBank/DDBJ databases">
        <title>Evolution of pathogenesis and genome organization in the Tremellales.</title>
        <authorList>
            <person name="Cuomo C."/>
            <person name="Litvintseva A."/>
            <person name="Heitman J."/>
            <person name="Chen Y."/>
            <person name="Sun S."/>
            <person name="Springer D."/>
            <person name="Dromer F."/>
            <person name="Young S."/>
            <person name="Zeng Q."/>
            <person name="Chapman S."/>
            <person name="Gujja S."/>
            <person name="Saif S."/>
            <person name="Birren B."/>
        </authorList>
    </citation>
    <scope>NUCLEOTIDE SEQUENCE [LARGE SCALE GENOMIC DNA]</scope>
    <source>
        <strain evidence="1 2">CBS 6039</strain>
    </source>
</reference>
<evidence type="ECO:0000313" key="2">
    <source>
        <dbReference type="Proteomes" id="UP000094065"/>
    </source>
</evidence>
<organism evidence="1 2">
    <name type="scientific">Cryptococcus amylolentus CBS 6039</name>
    <dbReference type="NCBI Taxonomy" id="1295533"/>
    <lineage>
        <taxon>Eukaryota</taxon>
        <taxon>Fungi</taxon>
        <taxon>Dikarya</taxon>
        <taxon>Basidiomycota</taxon>
        <taxon>Agaricomycotina</taxon>
        <taxon>Tremellomycetes</taxon>
        <taxon>Tremellales</taxon>
        <taxon>Cryptococcaceae</taxon>
        <taxon>Cryptococcus</taxon>
    </lineage>
</organism>
<proteinExistence type="predicted"/>
<dbReference type="AlphaFoldDB" id="A0A1E3HI59"/>
<dbReference type="GeneID" id="30157125"/>
<gene>
    <name evidence="1" type="ORF">L202_05816</name>
</gene>
<dbReference type="RefSeq" id="XP_018991346.1">
    <property type="nucleotide sequence ID" value="XM_019140195.1"/>
</dbReference>
<comment type="caution">
    <text evidence="1">The sequence shown here is derived from an EMBL/GenBank/DDBJ whole genome shotgun (WGS) entry which is preliminary data.</text>
</comment>